<name>A0A6N4US12_9MYCO</name>
<proteinExistence type="predicted"/>
<protein>
    <recommendedName>
        <fullName evidence="4">Hydrogenase</fullName>
    </recommendedName>
</protein>
<dbReference type="Proteomes" id="UP000466906">
    <property type="component" value="Chromosome"/>
</dbReference>
<feature type="transmembrane region" description="Helical" evidence="1">
    <location>
        <begin position="131"/>
        <end position="152"/>
    </location>
</feature>
<keyword evidence="3" id="KW-1185">Reference proteome</keyword>
<reference evidence="2 3" key="1">
    <citation type="journal article" date="2019" name="Emerg. Microbes Infect.">
        <title>Comprehensive subspecies identification of 175 nontuberculous mycobacteria species based on 7547 genomic profiles.</title>
        <authorList>
            <person name="Matsumoto Y."/>
            <person name="Kinjo T."/>
            <person name="Motooka D."/>
            <person name="Nabeya D."/>
            <person name="Jung N."/>
            <person name="Uechi K."/>
            <person name="Horii T."/>
            <person name="Iida T."/>
            <person name="Fujita J."/>
            <person name="Nakamura S."/>
        </authorList>
    </citation>
    <scope>NUCLEOTIDE SEQUENCE [LARGE SCALE GENOMIC DNA]</scope>
    <source>
        <strain evidence="2 3">JCM 12272</strain>
    </source>
</reference>
<feature type="transmembrane region" description="Helical" evidence="1">
    <location>
        <begin position="83"/>
        <end position="110"/>
    </location>
</feature>
<feature type="transmembrane region" description="Helical" evidence="1">
    <location>
        <begin position="25"/>
        <end position="46"/>
    </location>
</feature>
<gene>
    <name evidence="2" type="ORF">MALV_23040</name>
</gene>
<evidence type="ECO:0000256" key="1">
    <source>
        <dbReference type="SAM" id="Phobius"/>
    </source>
</evidence>
<accession>A0A6N4US12</accession>
<dbReference type="EMBL" id="AP022565">
    <property type="protein sequence ID" value="BBX27179.1"/>
    <property type="molecule type" value="Genomic_DNA"/>
</dbReference>
<keyword evidence="1" id="KW-0812">Transmembrane</keyword>
<evidence type="ECO:0000313" key="3">
    <source>
        <dbReference type="Proteomes" id="UP000466906"/>
    </source>
</evidence>
<organism evidence="2 3">
    <name type="scientific">Mycolicibacterium alvei</name>
    <dbReference type="NCBI Taxonomy" id="67081"/>
    <lineage>
        <taxon>Bacteria</taxon>
        <taxon>Bacillati</taxon>
        <taxon>Actinomycetota</taxon>
        <taxon>Actinomycetes</taxon>
        <taxon>Mycobacteriales</taxon>
        <taxon>Mycobacteriaceae</taxon>
        <taxon>Mycolicibacterium</taxon>
    </lineage>
</organism>
<evidence type="ECO:0000313" key="2">
    <source>
        <dbReference type="EMBL" id="BBX27179.1"/>
    </source>
</evidence>
<evidence type="ECO:0008006" key="4">
    <source>
        <dbReference type="Google" id="ProtNLM"/>
    </source>
</evidence>
<sequence length="154" mass="16501">MQSQVDDQSKTRAATRPYSSDMQTLLFTLGLVLFLIGLLTGFAVPTLKNPRMALSSHLEAILNGMFLVLLGLLWPYIHLPHAWAVVAVVLIVYSAYANWLATLLAAAWGAGRKLAPIAAADHQASTTKEQIVSFLLVSLSASIVVGVGIVIFGL</sequence>
<feature type="transmembrane region" description="Helical" evidence="1">
    <location>
        <begin position="58"/>
        <end position="77"/>
    </location>
</feature>
<keyword evidence="1" id="KW-1133">Transmembrane helix</keyword>
<dbReference type="Pfam" id="PF26512">
    <property type="entry name" value="SOI"/>
    <property type="match status" value="1"/>
</dbReference>
<dbReference type="AlphaFoldDB" id="A0A6N4US12"/>
<keyword evidence="1" id="KW-0472">Membrane</keyword>
<dbReference type="KEGG" id="malv:MALV_23040"/>
<dbReference type="InterPro" id="IPR058965">
    <property type="entry name" value="SOI/HabA-like"/>
</dbReference>